<evidence type="ECO:0000313" key="1">
    <source>
        <dbReference type="EMBL" id="SYV89969.1"/>
    </source>
</evidence>
<proteinExistence type="predicted"/>
<feature type="non-terminal residue" evidence="1">
    <location>
        <position position="245"/>
    </location>
</feature>
<dbReference type="EMBL" id="LS991949">
    <property type="protein sequence ID" value="SYV89969.1"/>
    <property type="molecule type" value="Genomic_DNA"/>
</dbReference>
<dbReference type="KEGG" id="mala:NCTC10135_00476"/>
<accession>A0A3B0NZZ7</accession>
<organism evidence="1 2">
    <name type="scientific">Metamycoplasma alkalescens</name>
    <dbReference type="NCBI Taxonomy" id="45363"/>
    <lineage>
        <taxon>Bacteria</taxon>
        <taxon>Bacillati</taxon>
        <taxon>Mycoplasmatota</taxon>
        <taxon>Mycoplasmoidales</taxon>
        <taxon>Metamycoplasmataceae</taxon>
        <taxon>Metamycoplasma</taxon>
    </lineage>
</organism>
<evidence type="ECO:0000313" key="2">
    <source>
        <dbReference type="Proteomes" id="UP000259864"/>
    </source>
</evidence>
<gene>
    <name evidence="1" type="ORF">NCTC10135_00476</name>
</gene>
<reference evidence="2" key="1">
    <citation type="submission" date="2018-06" db="EMBL/GenBank/DDBJ databases">
        <authorList>
            <consortium name="Pathogen Informatics"/>
        </authorList>
    </citation>
    <scope>NUCLEOTIDE SEQUENCE [LARGE SCALE GENOMIC DNA]</scope>
    <source>
        <strain evidence="2">NCTC10135</strain>
    </source>
</reference>
<protein>
    <submittedName>
        <fullName evidence="1">Uncharacterized protein</fullName>
    </submittedName>
</protein>
<sequence>MQIIDTTDKHITFIRTKELIDYTNNFYNLKQNFDAKLKNLNKKNVSKEIKDNYLSYYENLYNDFDILDTRLLVDTYYVVLYDKSISELKKNLNNITAIFNSMDIDTTLVEGLHLIKFLAKLNNKEIDEEKANQYLEQQINSQRQALIKNKEVDFIEKQTFKTKVKEFFKFLKEEFKKLFSKKKNKQIANKNNQVKVEKKENKLLALDDILANDHVIFKHNYFIQDSKYCSIHTISELPLDLQEGW</sequence>
<dbReference type="Proteomes" id="UP000259864">
    <property type="component" value="Chromosome 1"/>
</dbReference>
<dbReference type="AlphaFoldDB" id="A0A3B0NZZ7"/>
<name>A0A3B0NZZ7_9BACT</name>